<dbReference type="RefSeq" id="XP_001016543.3">
    <property type="nucleotide sequence ID" value="XM_001016543.3"/>
</dbReference>
<dbReference type="InParanoid" id="I7M7Z1"/>
<sequence length="352" mass="39818">MAQNSIAKVPVVETSNFLNKTGDYKKQCEEVAQALHTYGCVIIRDPRVNQQDNDNFLDMFEKYFVSRGEMLYKGEKVPEALPEWGYQSGATPPYKERARLHESVVNQFTAENAAYTPQPPPYDAKWRYFYRIGEKPANRSTEFDPPKVIPSDFPNFEATCERWGNLMLDGCMTVAKMAAIGMELPEESFTERMKGGDHLLAPTGSDLVKNDKGAVFAGFHYDLNFLTIHGKSRYPGLFVWLRTGEKIPVAVPDGCLLLQAGKQFEWMTGGYVTCGFHEVIYTDAVKEKVQQTLEKGGIPWRISSTLFSHIRFDALLEPIGKFANEESIAKFPKTKALDQVLEEVKSIELKKD</sequence>
<keyword evidence="2" id="KW-1185">Reference proteome</keyword>
<proteinExistence type="predicted"/>
<dbReference type="eggNOG" id="ENOG502QR0G">
    <property type="taxonomic scope" value="Eukaryota"/>
</dbReference>
<dbReference type="SUPFAM" id="SSF51197">
    <property type="entry name" value="Clavaminate synthase-like"/>
    <property type="match status" value="1"/>
</dbReference>
<dbReference type="GeneID" id="7840440"/>
<dbReference type="EMBL" id="GG662693">
    <property type="protein sequence ID" value="EAR96298.3"/>
    <property type="molecule type" value="Genomic_DNA"/>
</dbReference>
<dbReference type="Gene3D" id="2.60.120.330">
    <property type="entry name" value="B-lactam Antibiotic, Isopenicillin N Synthase, Chain"/>
    <property type="match status" value="1"/>
</dbReference>
<dbReference type="Proteomes" id="UP000009168">
    <property type="component" value="Unassembled WGS sequence"/>
</dbReference>
<name>I7M7Z1_TETTS</name>
<dbReference type="OrthoDB" id="10248513at2759"/>
<gene>
    <name evidence="1" type="ORF">TTHERM_00188670</name>
</gene>
<evidence type="ECO:0000313" key="2">
    <source>
        <dbReference type="Proteomes" id="UP000009168"/>
    </source>
</evidence>
<dbReference type="AlphaFoldDB" id="I7M7Z1"/>
<reference evidence="2" key="1">
    <citation type="journal article" date="2006" name="PLoS Biol.">
        <title>Macronuclear genome sequence of the ciliate Tetrahymena thermophila, a model eukaryote.</title>
        <authorList>
            <person name="Eisen J.A."/>
            <person name="Coyne R.S."/>
            <person name="Wu M."/>
            <person name="Wu D."/>
            <person name="Thiagarajan M."/>
            <person name="Wortman J.R."/>
            <person name="Badger J.H."/>
            <person name="Ren Q."/>
            <person name="Amedeo P."/>
            <person name="Jones K.M."/>
            <person name="Tallon L.J."/>
            <person name="Delcher A.L."/>
            <person name="Salzberg S.L."/>
            <person name="Silva J.C."/>
            <person name="Haas B.J."/>
            <person name="Majoros W.H."/>
            <person name="Farzad M."/>
            <person name="Carlton J.M."/>
            <person name="Smith R.K. Jr."/>
            <person name="Garg J."/>
            <person name="Pearlman R.E."/>
            <person name="Karrer K.M."/>
            <person name="Sun L."/>
            <person name="Manning G."/>
            <person name="Elde N.C."/>
            <person name="Turkewitz A.P."/>
            <person name="Asai D.J."/>
            <person name="Wilkes D.E."/>
            <person name="Wang Y."/>
            <person name="Cai H."/>
            <person name="Collins K."/>
            <person name="Stewart B.A."/>
            <person name="Lee S.R."/>
            <person name="Wilamowska K."/>
            <person name="Weinberg Z."/>
            <person name="Ruzzo W.L."/>
            <person name="Wloga D."/>
            <person name="Gaertig J."/>
            <person name="Frankel J."/>
            <person name="Tsao C.-C."/>
            <person name="Gorovsky M.A."/>
            <person name="Keeling P.J."/>
            <person name="Waller R.F."/>
            <person name="Patron N.J."/>
            <person name="Cherry J.M."/>
            <person name="Stover N.A."/>
            <person name="Krieger C.J."/>
            <person name="del Toro C."/>
            <person name="Ryder H.F."/>
            <person name="Williamson S.C."/>
            <person name="Barbeau R.A."/>
            <person name="Hamilton E.P."/>
            <person name="Orias E."/>
        </authorList>
    </citation>
    <scope>NUCLEOTIDE SEQUENCE [LARGE SCALE GENOMIC DNA]</scope>
    <source>
        <strain evidence="2">SB210</strain>
    </source>
</reference>
<organism evidence="1 2">
    <name type="scientific">Tetrahymena thermophila (strain SB210)</name>
    <dbReference type="NCBI Taxonomy" id="312017"/>
    <lineage>
        <taxon>Eukaryota</taxon>
        <taxon>Sar</taxon>
        <taxon>Alveolata</taxon>
        <taxon>Ciliophora</taxon>
        <taxon>Intramacronucleata</taxon>
        <taxon>Oligohymenophorea</taxon>
        <taxon>Hymenostomatida</taxon>
        <taxon>Tetrahymenina</taxon>
        <taxon>Tetrahymenidae</taxon>
        <taxon>Tetrahymena</taxon>
    </lineage>
</organism>
<protein>
    <submittedName>
        <fullName evidence="1">Clavaminate synthase-like protein, putative</fullName>
    </submittedName>
</protein>
<accession>I7M7Z1</accession>
<dbReference type="STRING" id="312017.I7M7Z1"/>
<evidence type="ECO:0000313" key="1">
    <source>
        <dbReference type="EMBL" id="EAR96298.3"/>
    </source>
</evidence>
<dbReference type="KEGG" id="tet:TTHERM_00188670"/>
<dbReference type="InterPro" id="IPR027443">
    <property type="entry name" value="IPNS-like_sf"/>
</dbReference>